<dbReference type="Proteomes" id="UP001175227">
    <property type="component" value="Unassembled WGS sequence"/>
</dbReference>
<protein>
    <submittedName>
        <fullName evidence="1">Uncharacterized protein</fullName>
    </submittedName>
</protein>
<comment type="caution">
    <text evidence="1">The sequence shown here is derived from an EMBL/GenBank/DDBJ whole genome shotgun (WGS) entry which is preliminary data.</text>
</comment>
<reference evidence="1" key="1">
    <citation type="submission" date="2023-06" db="EMBL/GenBank/DDBJ databases">
        <authorList>
            <consortium name="Lawrence Berkeley National Laboratory"/>
            <person name="Ahrendt S."/>
            <person name="Sahu N."/>
            <person name="Indic B."/>
            <person name="Wong-Bajracharya J."/>
            <person name="Merenyi Z."/>
            <person name="Ke H.-M."/>
            <person name="Monk M."/>
            <person name="Kocsube S."/>
            <person name="Drula E."/>
            <person name="Lipzen A."/>
            <person name="Balint B."/>
            <person name="Henrissat B."/>
            <person name="Andreopoulos B."/>
            <person name="Martin F.M."/>
            <person name="Harder C.B."/>
            <person name="Rigling D."/>
            <person name="Ford K.L."/>
            <person name="Foster G.D."/>
            <person name="Pangilinan J."/>
            <person name="Papanicolaou A."/>
            <person name="Barry K."/>
            <person name="LaButti K."/>
            <person name="Viragh M."/>
            <person name="Koriabine M."/>
            <person name="Yan M."/>
            <person name="Riley R."/>
            <person name="Champramary S."/>
            <person name="Plett K.L."/>
            <person name="Tsai I.J."/>
            <person name="Slot J."/>
            <person name="Sipos G."/>
            <person name="Plett J."/>
            <person name="Nagy L.G."/>
            <person name="Grigoriev I.V."/>
        </authorList>
    </citation>
    <scope>NUCLEOTIDE SEQUENCE</scope>
    <source>
        <strain evidence="1">ICMP 16352</strain>
    </source>
</reference>
<gene>
    <name evidence="1" type="ORF">IW261DRAFT_1565815</name>
</gene>
<keyword evidence="2" id="KW-1185">Reference proteome</keyword>
<dbReference type="EMBL" id="JAUEPR010000016">
    <property type="protein sequence ID" value="KAK0477536.1"/>
    <property type="molecule type" value="Genomic_DNA"/>
</dbReference>
<evidence type="ECO:0000313" key="1">
    <source>
        <dbReference type="EMBL" id="KAK0477536.1"/>
    </source>
</evidence>
<accession>A0AA39TB93</accession>
<dbReference type="AlphaFoldDB" id="A0AA39TB93"/>
<name>A0AA39TB93_9AGAR</name>
<proteinExistence type="predicted"/>
<organism evidence="1 2">
    <name type="scientific">Armillaria novae-zelandiae</name>
    <dbReference type="NCBI Taxonomy" id="153914"/>
    <lineage>
        <taxon>Eukaryota</taxon>
        <taxon>Fungi</taxon>
        <taxon>Dikarya</taxon>
        <taxon>Basidiomycota</taxon>
        <taxon>Agaricomycotina</taxon>
        <taxon>Agaricomycetes</taxon>
        <taxon>Agaricomycetidae</taxon>
        <taxon>Agaricales</taxon>
        <taxon>Marasmiineae</taxon>
        <taxon>Physalacriaceae</taxon>
        <taxon>Armillaria</taxon>
    </lineage>
</organism>
<sequence length="65" mass="7654">MPSNPHLGSDTFCFGLMDWVLMGWTETEGADLIRWAFNAIWFCMSGFGVEPRLPWQRQHPKLRKR</sequence>
<evidence type="ECO:0000313" key="2">
    <source>
        <dbReference type="Proteomes" id="UP001175227"/>
    </source>
</evidence>